<name>A0ABV5UN23_9MICC</name>
<dbReference type="Proteomes" id="UP001589536">
    <property type="component" value="Unassembled WGS sequence"/>
</dbReference>
<evidence type="ECO:0000313" key="3">
    <source>
        <dbReference type="Proteomes" id="UP001589536"/>
    </source>
</evidence>
<dbReference type="RefSeq" id="WP_345042019.1">
    <property type="nucleotide sequence ID" value="NZ_BAABED010000001.1"/>
</dbReference>
<feature type="region of interest" description="Disordered" evidence="1">
    <location>
        <begin position="1"/>
        <end position="31"/>
    </location>
</feature>
<accession>A0ABV5UN23</accession>
<proteinExistence type="predicted"/>
<evidence type="ECO:0008006" key="4">
    <source>
        <dbReference type="Google" id="ProtNLM"/>
    </source>
</evidence>
<evidence type="ECO:0000313" key="2">
    <source>
        <dbReference type="EMBL" id="MFB9713917.1"/>
    </source>
</evidence>
<keyword evidence="3" id="KW-1185">Reference proteome</keyword>
<comment type="caution">
    <text evidence="2">The sequence shown here is derived from an EMBL/GenBank/DDBJ whole genome shotgun (WGS) entry which is preliminary data.</text>
</comment>
<sequence>MNDARQPRGTPAGGQFSPTAHREPDVALTRPITTQEAEDFFRDAEAFDAVVEGDSTPEETRTYARAAMGERVGTVSDEHLDQAIAAVAKSHTRRHFEPEDIGQQLATQIRLDQAVREFNTRSQMDPAEAYDRIYKQRNRPEQKYDFARRALNHGLMSGSFDTFSEHDRGTIVGCAWNQETTNSAVDALEPSKRSFPPEEFAIKLARRLIADDKAHQGTRP</sequence>
<gene>
    <name evidence="2" type="ORF">ACFFPI_07085</name>
</gene>
<dbReference type="EMBL" id="JBHMBH010000019">
    <property type="protein sequence ID" value="MFB9713917.1"/>
    <property type="molecule type" value="Genomic_DNA"/>
</dbReference>
<reference evidence="2 3" key="1">
    <citation type="submission" date="2024-09" db="EMBL/GenBank/DDBJ databases">
        <authorList>
            <person name="Sun Q."/>
            <person name="Mori K."/>
        </authorList>
    </citation>
    <scope>NUCLEOTIDE SEQUENCE [LARGE SCALE GENOMIC DNA]</scope>
    <source>
        <strain evidence="2 3">JCM 13519</strain>
    </source>
</reference>
<organism evidence="2 3">
    <name type="scientific">Arthrobacter methylotrophus</name>
    <dbReference type="NCBI Taxonomy" id="121291"/>
    <lineage>
        <taxon>Bacteria</taxon>
        <taxon>Bacillati</taxon>
        <taxon>Actinomycetota</taxon>
        <taxon>Actinomycetes</taxon>
        <taxon>Micrococcales</taxon>
        <taxon>Micrococcaceae</taxon>
        <taxon>Arthrobacter</taxon>
    </lineage>
</organism>
<protein>
    <recommendedName>
        <fullName evidence="4">DivIVA domain-containing protein</fullName>
    </recommendedName>
</protein>
<evidence type="ECO:0000256" key="1">
    <source>
        <dbReference type="SAM" id="MobiDB-lite"/>
    </source>
</evidence>